<gene>
    <name evidence="3" type="ORF">UCREL1_7715</name>
</gene>
<dbReference type="GO" id="GO:0006950">
    <property type="term" value="P:response to stress"/>
    <property type="evidence" value="ECO:0007669"/>
    <property type="project" value="UniProtKB-ARBA"/>
</dbReference>
<reference evidence="4" key="1">
    <citation type="journal article" date="2013" name="Genome Announc.">
        <title>Draft genome sequence of the grapevine dieback fungus Eutypa lata UCR-EL1.</title>
        <authorList>
            <person name="Blanco-Ulate B."/>
            <person name="Rolshausen P.E."/>
            <person name="Cantu D."/>
        </authorList>
    </citation>
    <scope>NUCLEOTIDE SEQUENCE [LARGE SCALE GENOMIC DNA]</scope>
    <source>
        <strain evidence="4">UCR-EL1</strain>
    </source>
</reference>
<feature type="domain" description="SprT-like" evidence="2">
    <location>
        <begin position="459"/>
        <end position="639"/>
    </location>
</feature>
<dbReference type="EMBL" id="KB706892">
    <property type="protein sequence ID" value="EMR65290.1"/>
    <property type="molecule type" value="Genomic_DNA"/>
</dbReference>
<dbReference type="HOGENOM" id="CLU_351606_0_0_1"/>
<feature type="region of interest" description="Disordered" evidence="1">
    <location>
        <begin position="781"/>
        <end position="800"/>
    </location>
</feature>
<dbReference type="KEGG" id="ela:UCREL1_7715"/>
<dbReference type="PANTHER" id="PTHR23099:SF0">
    <property type="entry name" value="GERM CELL NUCLEAR ACIDIC PROTEIN"/>
    <property type="match status" value="1"/>
</dbReference>
<dbReference type="OrthoDB" id="20772at2759"/>
<organism evidence="3 4">
    <name type="scientific">Eutypa lata (strain UCR-EL1)</name>
    <name type="common">Grapevine dieback disease fungus</name>
    <name type="synonym">Eutypa armeniacae</name>
    <dbReference type="NCBI Taxonomy" id="1287681"/>
    <lineage>
        <taxon>Eukaryota</taxon>
        <taxon>Fungi</taxon>
        <taxon>Dikarya</taxon>
        <taxon>Ascomycota</taxon>
        <taxon>Pezizomycotina</taxon>
        <taxon>Sordariomycetes</taxon>
        <taxon>Xylariomycetidae</taxon>
        <taxon>Xylariales</taxon>
        <taxon>Diatrypaceae</taxon>
        <taxon>Eutypa</taxon>
    </lineage>
</organism>
<dbReference type="eggNOG" id="KOG3854">
    <property type="taxonomic scope" value="Eukaryota"/>
</dbReference>
<feature type="region of interest" description="Disordered" evidence="1">
    <location>
        <begin position="729"/>
        <end position="757"/>
    </location>
</feature>
<keyword evidence="4" id="KW-1185">Reference proteome</keyword>
<proteinExistence type="predicted"/>
<dbReference type="Pfam" id="PF17283">
    <property type="entry name" value="Zn_ribbon_SprT"/>
    <property type="match status" value="1"/>
</dbReference>
<dbReference type="AlphaFoldDB" id="M7TF07"/>
<sequence>MADFMLDSSGSEDEFPAVADIIRRHRSKQPTTSTTVTTTTKIPIVDLEDKENIPTTSKKPQLKSTSMTPKKVQATPLRRRKLGTAQTQAVDGSLFQPWTGKKGDDAESAIKGRETSRLKPKSSRALLRQGSVESFASSSMDTSRDLRTRNRPRLEIDSDEDDDNPFLRQRAKSVRPSRFRELMSRAPSPDDDDDDDEEEDSPNSQLQREALGAVDKSISMRDDSVTKSIGEDSEFNSSGDSAFDSFKSDSELLTTPPKRRAKTPGRRRLDLVMTAATVKPAEKKPMRTTSRTPGKAPKVSMTTKGGGLEDAFEKLKISSFNDYSDSDSDKAANTTAMMDPSTPTKKKTIPPSPRKTPRIPLSPWKPENKEFWDPEVNFAWIDKHSPAKATQQPAPPKLDLGAPSSSNNNNNSKSPVKKKSTAALAVVTDRPISPTKKQKQEAKKAFDAAKDATALAFLAELDARVTEGKLSALTEATGGLRTVWSNALQTTAGRAHWKCKTVTRTTVHTDGGSSSTIREAQHEAHIELASKVLTNEADLLNTVAHEFCHLAVFMLHHNPNDKTAKKPAAHGPEFKAWGRRASQAFAHRGIEVTTRHSYDIDYKFAWRCGECATEVQRHSRSVDPRRHRCGRCRGLLAQIRPVPRGGAGGGASAAALAAAALAESGGVGGESGNDSYGGNNKAKTNKRQPSAWQEFLTREMKDLSVSQKGLSFEKKMEIVSGKWKVVRDAKGKKDGKDVSSSSSGGGGGGNSTKDITEGVKALEIEDDDAAVAAADATAITATADGEDEDDNDVVIISSSG</sequence>
<dbReference type="PANTHER" id="PTHR23099">
    <property type="entry name" value="TRANSCRIPTIONAL REGULATOR"/>
    <property type="match status" value="1"/>
</dbReference>
<dbReference type="OMA" id="FWDPEVN"/>
<feature type="compositionally biased region" description="Polar residues" evidence="1">
    <location>
        <begin position="131"/>
        <end position="141"/>
    </location>
</feature>
<feature type="compositionally biased region" description="Polar residues" evidence="1">
    <location>
        <begin position="53"/>
        <end position="68"/>
    </location>
</feature>
<evidence type="ECO:0000256" key="1">
    <source>
        <dbReference type="SAM" id="MobiDB-lite"/>
    </source>
</evidence>
<feature type="compositionally biased region" description="Polar residues" evidence="1">
    <location>
        <begin position="673"/>
        <end position="690"/>
    </location>
</feature>
<dbReference type="STRING" id="1287681.M7TF07"/>
<feature type="compositionally biased region" description="Low complexity" evidence="1">
    <location>
        <begin position="403"/>
        <end position="414"/>
    </location>
</feature>
<accession>M7TF07</accession>
<evidence type="ECO:0000259" key="2">
    <source>
        <dbReference type="SMART" id="SM00731"/>
    </source>
</evidence>
<dbReference type="InterPro" id="IPR006640">
    <property type="entry name" value="SprT-like_domain"/>
</dbReference>
<dbReference type="SMART" id="SM00731">
    <property type="entry name" value="SprT"/>
    <property type="match status" value="1"/>
</dbReference>
<feature type="compositionally biased region" description="Basic and acidic residues" evidence="1">
    <location>
        <begin position="142"/>
        <end position="156"/>
    </location>
</feature>
<feature type="compositionally biased region" description="Basic residues" evidence="1">
    <location>
        <begin position="257"/>
        <end position="266"/>
    </location>
</feature>
<feature type="compositionally biased region" description="Acidic residues" evidence="1">
    <location>
        <begin position="189"/>
        <end position="201"/>
    </location>
</feature>
<feature type="region of interest" description="Disordered" evidence="1">
    <location>
        <begin position="320"/>
        <end position="366"/>
    </location>
</feature>
<feature type="region of interest" description="Disordered" evidence="1">
    <location>
        <begin position="47"/>
        <end position="307"/>
    </location>
</feature>
<evidence type="ECO:0000313" key="3">
    <source>
        <dbReference type="EMBL" id="EMR65290.1"/>
    </source>
</evidence>
<feature type="compositionally biased region" description="Basic and acidic residues" evidence="1">
    <location>
        <begin position="101"/>
        <end position="117"/>
    </location>
</feature>
<feature type="region of interest" description="Disordered" evidence="1">
    <location>
        <begin position="386"/>
        <end position="440"/>
    </location>
</feature>
<dbReference type="Proteomes" id="UP000012174">
    <property type="component" value="Unassembled WGS sequence"/>
</dbReference>
<feature type="region of interest" description="Disordered" evidence="1">
    <location>
        <begin position="667"/>
        <end position="690"/>
    </location>
</feature>
<protein>
    <submittedName>
        <fullName evidence="3">Putative hmg box-containing protein</fullName>
    </submittedName>
</protein>
<dbReference type="GO" id="GO:0005634">
    <property type="term" value="C:nucleus"/>
    <property type="evidence" value="ECO:0007669"/>
    <property type="project" value="TreeGrafter"/>
</dbReference>
<evidence type="ECO:0000313" key="4">
    <source>
        <dbReference type="Proteomes" id="UP000012174"/>
    </source>
</evidence>
<name>M7TF07_EUTLA</name>
<dbReference type="Pfam" id="PF10263">
    <property type="entry name" value="SprT-like"/>
    <property type="match status" value="1"/>
</dbReference>
<dbReference type="InterPro" id="IPR035240">
    <property type="entry name" value="SprT_Zn_ribbon"/>
</dbReference>